<gene>
    <name evidence="1" type="ORF">HOLDEFILI_00563</name>
</gene>
<dbReference type="EMBL" id="ACCF01000042">
    <property type="protein sequence ID" value="EEF69255.1"/>
    <property type="molecule type" value="Genomic_DNA"/>
</dbReference>
<evidence type="ECO:0000313" key="1">
    <source>
        <dbReference type="EMBL" id="EEF69255.1"/>
    </source>
</evidence>
<accession>B9Y432</accession>
<reference evidence="1 2" key="1">
    <citation type="submission" date="2008-12" db="EMBL/GenBank/DDBJ databases">
        <authorList>
            <person name="Fulton L."/>
            <person name="Clifton S."/>
            <person name="Fulton B."/>
            <person name="Xu J."/>
            <person name="Minx P."/>
            <person name="Pepin K.H."/>
            <person name="Johnson M."/>
            <person name="Bhonagiri V."/>
            <person name="Nash W.E."/>
            <person name="Mardis E.R."/>
            <person name="Wilson R.K."/>
        </authorList>
    </citation>
    <scope>NUCLEOTIDE SEQUENCE [LARGE SCALE GENOMIC DNA]</scope>
    <source>
        <strain evidence="1 2">DSM 12042</strain>
    </source>
</reference>
<comment type="caution">
    <text evidence="1">The sequence shown here is derived from an EMBL/GenBank/DDBJ whole genome shotgun (WGS) entry which is preliminary data.</text>
</comment>
<protein>
    <submittedName>
        <fullName evidence="1">Uncharacterized protein</fullName>
    </submittedName>
</protein>
<name>B9Y432_9FIRM</name>
<dbReference type="HOGENOM" id="CLU_902476_0_0_9"/>
<reference evidence="1 2" key="2">
    <citation type="submission" date="2009-02" db="EMBL/GenBank/DDBJ databases">
        <title>Draft genome sequence of Holdemania filiformis DSM 12042.</title>
        <authorList>
            <person name="Sudarsanam P."/>
            <person name="Ley R."/>
            <person name="Guruge J."/>
            <person name="Turnbaugh P.J."/>
            <person name="Mahowald M."/>
            <person name="Liep D."/>
            <person name="Gordon J."/>
        </authorList>
    </citation>
    <scope>NUCLEOTIDE SEQUENCE [LARGE SCALE GENOMIC DNA]</scope>
    <source>
        <strain evidence="1 2">DSM 12042</strain>
    </source>
</reference>
<dbReference type="AlphaFoldDB" id="B9Y432"/>
<sequence>MLISEFFHFTEQFDIGIKVRICYPLSKEDLEGSEAGSLQSQRIKGRKEQKMRKMKKSRILWLAVWLCLALSGCAKTESASEIMAKVQAKQMQSEAVQSVTMKGQMKMTAQGVSLEFPMDLVIQTQPAEKQGEPVVYFSFSTSFMGQSMEMKYCVQDQVMYSEVNGERSSQPYAYTPETAQELQQNVNLEKMVNAFSVNKTGTGYELVYEAQSFAELADLLGALGDAEPDLEALQELKQQFEMIDQTVTLNEWKMSFQVSKDYQMNGGLIVVDATGDVEGTEMNFSMEINVSVRTDQPMTTMDLSDWSL</sequence>
<organism evidence="1 2">
    <name type="scientific">Holdemania filiformis DSM 12042</name>
    <dbReference type="NCBI Taxonomy" id="545696"/>
    <lineage>
        <taxon>Bacteria</taxon>
        <taxon>Bacillati</taxon>
        <taxon>Bacillota</taxon>
        <taxon>Erysipelotrichia</taxon>
        <taxon>Erysipelotrichales</taxon>
        <taxon>Erysipelotrichaceae</taxon>
        <taxon>Holdemania</taxon>
    </lineage>
</organism>
<evidence type="ECO:0000313" key="2">
    <source>
        <dbReference type="Proteomes" id="UP000005950"/>
    </source>
</evidence>
<proteinExistence type="predicted"/>
<dbReference type="Proteomes" id="UP000005950">
    <property type="component" value="Unassembled WGS sequence"/>
</dbReference>
<dbReference type="STRING" id="545696.HOLDEFILI_00563"/>